<feature type="domain" description="Response regulatory" evidence="6">
    <location>
        <begin position="6"/>
        <end position="121"/>
    </location>
</feature>
<dbReference type="Gene3D" id="1.20.5.1930">
    <property type="match status" value="1"/>
</dbReference>
<dbReference type="PANTHER" id="PTHR24421">
    <property type="entry name" value="NITRATE/NITRITE SENSOR PROTEIN NARX-RELATED"/>
    <property type="match status" value="1"/>
</dbReference>
<dbReference type="SUPFAM" id="SSF55781">
    <property type="entry name" value="GAF domain-like"/>
    <property type="match status" value="1"/>
</dbReference>
<dbReference type="Gene3D" id="3.30.565.10">
    <property type="entry name" value="Histidine kinase-like ATPase, C-terminal domain"/>
    <property type="match status" value="1"/>
</dbReference>
<dbReference type="PROSITE" id="PS50109">
    <property type="entry name" value="HIS_KIN"/>
    <property type="match status" value="1"/>
</dbReference>
<evidence type="ECO:0000256" key="4">
    <source>
        <dbReference type="PROSITE-ProRule" id="PRU00169"/>
    </source>
</evidence>
<evidence type="ECO:0000259" key="7">
    <source>
        <dbReference type="PROSITE" id="PS50112"/>
    </source>
</evidence>
<dbReference type="PROSITE" id="PS50113">
    <property type="entry name" value="PAC"/>
    <property type="match status" value="1"/>
</dbReference>
<dbReference type="InterPro" id="IPR000014">
    <property type="entry name" value="PAS"/>
</dbReference>
<feature type="domain" description="PAS" evidence="7">
    <location>
        <begin position="139"/>
        <end position="209"/>
    </location>
</feature>
<evidence type="ECO:0000259" key="5">
    <source>
        <dbReference type="PROSITE" id="PS50109"/>
    </source>
</evidence>
<dbReference type="NCBIfam" id="TIGR00229">
    <property type="entry name" value="sensory_box"/>
    <property type="match status" value="1"/>
</dbReference>
<evidence type="ECO:0000256" key="2">
    <source>
        <dbReference type="ARBA" id="ARBA00022777"/>
    </source>
</evidence>
<dbReference type="CDD" id="cd00156">
    <property type="entry name" value="REC"/>
    <property type="match status" value="1"/>
</dbReference>
<evidence type="ECO:0000313" key="9">
    <source>
        <dbReference type="EMBL" id="RRR74033.1"/>
    </source>
</evidence>
<protein>
    <submittedName>
        <fullName evidence="9">PAS domain S-box protein</fullName>
    </submittedName>
</protein>
<dbReference type="Gene3D" id="3.30.450.40">
    <property type="match status" value="1"/>
</dbReference>
<name>A0A426U2U1_9CHLR</name>
<dbReference type="InterPro" id="IPR003594">
    <property type="entry name" value="HATPase_dom"/>
</dbReference>
<comment type="caution">
    <text evidence="9">The sequence shown here is derived from an EMBL/GenBank/DDBJ whole genome shotgun (WGS) entry which is preliminary data.</text>
</comment>
<proteinExistence type="predicted"/>
<evidence type="ECO:0000259" key="6">
    <source>
        <dbReference type="PROSITE" id="PS50110"/>
    </source>
</evidence>
<dbReference type="InterPro" id="IPR013655">
    <property type="entry name" value="PAS_fold_3"/>
</dbReference>
<accession>A0A426U2U1</accession>
<dbReference type="SUPFAM" id="SSF55785">
    <property type="entry name" value="PYP-like sensor domain (PAS domain)"/>
    <property type="match status" value="1"/>
</dbReference>
<sequence>MSTHINLVILEDRDADALRIIHALRQAGFDPVWRQVSTEHEYRAALETPPELILADYTLIQFGALRALDILLELKLDIPFIIVSETIGEETAVAALQRGATDYLLKDHLTRLGMTVQNAIQRQQLRREQQLALTRLSISESRFRALIEHSADGVTLVDSYGIIQYVSPATERILGFSLGTFTGAEAISFVHPRDRENVCDLVKRLAPDAGVASIELRVRHQDGTWRWIEAFFSNMLDDAAVAAIVVNYRDISTRVATADEMRLFTDELVNLHHLERRARLHAETLRSANLNLTRSLELDHVLESLFTALMRLVPNTHTQLVLINEGTPSAAYALVPSQSATITSISLDDVDLEASPLAQTILQTGEGCISEDETHIGVPMQAHGNLIGLCLITSYADVKLSSDHLRWVEAVVAQASIAMQNARLFDEVQYARQRLQTLSRKLIQAQENERRHLARELHDEIGQVLIALQMNLRGVGQGQLDAKQQARLMDSSTLVERLIQQVRSLSRELRPPLLDDLGLVPALNWHLDQISSRFAIDIKMTTQLQITRIPAQIELSIFRIVQEALNNVIKHAKADRVRVELRQSEQKLRLIVSDNGIGFETDSAQQRAANGASLGLINMQERALLVNGQFEIISAPEAGTCVCASFGLDGKTR</sequence>
<feature type="modified residue" description="4-aspartylphosphate" evidence="4">
    <location>
        <position position="56"/>
    </location>
</feature>
<reference evidence="9 10" key="1">
    <citation type="submission" date="2018-12" db="EMBL/GenBank/DDBJ databases">
        <title>Genome Sequence of Candidatus Viridilinea halotolerans isolated from saline sulfide-rich spring.</title>
        <authorList>
            <person name="Grouzdev D.S."/>
            <person name="Burganskaya E.I."/>
            <person name="Krutkina M.S."/>
            <person name="Sukhacheva M.V."/>
            <person name="Gorlenko V.M."/>
        </authorList>
    </citation>
    <scope>NUCLEOTIDE SEQUENCE [LARGE SCALE GENOMIC DNA]</scope>
    <source>
        <strain evidence="9">Chok-6</strain>
    </source>
</reference>
<dbReference type="InterPro" id="IPR001789">
    <property type="entry name" value="Sig_transdc_resp-reg_receiver"/>
</dbReference>
<dbReference type="SMART" id="SM00387">
    <property type="entry name" value="HATPase_c"/>
    <property type="match status" value="1"/>
</dbReference>
<dbReference type="SMART" id="SM00448">
    <property type="entry name" value="REC"/>
    <property type="match status" value="1"/>
</dbReference>
<gene>
    <name evidence="9" type="ORF">EI684_07825</name>
</gene>
<dbReference type="AlphaFoldDB" id="A0A426U2U1"/>
<keyword evidence="1" id="KW-0808">Transferase</keyword>
<dbReference type="SUPFAM" id="SSF52172">
    <property type="entry name" value="CheY-like"/>
    <property type="match status" value="1"/>
</dbReference>
<dbReference type="GO" id="GO:0046983">
    <property type="term" value="F:protein dimerization activity"/>
    <property type="evidence" value="ECO:0007669"/>
    <property type="project" value="InterPro"/>
</dbReference>
<dbReference type="SUPFAM" id="SSF55874">
    <property type="entry name" value="ATPase domain of HSP90 chaperone/DNA topoisomerase II/histidine kinase"/>
    <property type="match status" value="1"/>
</dbReference>
<dbReference type="CDD" id="cd16917">
    <property type="entry name" value="HATPase_UhpB-NarQ-NarX-like"/>
    <property type="match status" value="1"/>
</dbReference>
<dbReference type="GO" id="GO:0016020">
    <property type="term" value="C:membrane"/>
    <property type="evidence" value="ECO:0007669"/>
    <property type="project" value="InterPro"/>
</dbReference>
<dbReference type="Pfam" id="PF07730">
    <property type="entry name" value="HisKA_3"/>
    <property type="match status" value="1"/>
</dbReference>
<keyword evidence="3" id="KW-0902">Two-component regulatory system</keyword>
<dbReference type="SMART" id="SM00091">
    <property type="entry name" value="PAS"/>
    <property type="match status" value="1"/>
</dbReference>
<dbReference type="InterPro" id="IPR029016">
    <property type="entry name" value="GAF-like_dom_sf"/>
</dbReference>
<dbReference type="Gene3D" id="3.30.450.20">
    <property type="entry name" value="PAS domain"/>
    <property type="match status" value="1"/>
</dbReference>
<dbReference type="GO" id="GO:0000155">
    <property type="term" value="F:phosphorelay sensor kinase activity"/>
    <property type="evidence" value="ECO:0007669"/>
    <property type="project" value="InterPro"/>
</dbReference>
<dbReference type="InterPro" id="IPR000700">
    <property type="entry name" value="PAS-assoc_C"/>
</dbReference>
<dbReference type="InterPro" id="IPR036890">
    <property type="entry name" value="HATPase_C_sf"/>
</dbReference>
<evidence type="ECO:0000256" key="3">
    <source>
        <dbReference type="ARBA" id="ARBA00023012"/>
    </source>
</evidence>
<dbReference type="PROSITE" id="PS50110">
    <property type="entry name" value="RESPONSE_REGULATORY"/>
    <property type="match status" value="1"/>
</dbReference>
<dbReference type="Proteomes" id="UP000280307">
    <property type="component" value="Unassembled WGS sequence"/>
</dbReference>
<dbReference type="Pfam" id="PF02518">
    <property type="entry name" value="HATPase_c"/>
    <property type="match status" value="1"/>
</dbReference>
<keyword evidence="4" id="KW-0597">Phosphoprotein</keyword>
<evidence type="ECO:0000313" key="10">
    <source>
        <dbReference type="Proteomes" id="UP000280307"/>
    </source>
</evidence>
<feature type="domain" description="Histidine kinase" evidence="5">
    <location>
        <begin position="452"/>
        <end position="650"/>
    </location>
</feature>
<dbReference type="InterPro" id="IPR035965">
    <property type="entry name" value="PAS-like_dom_sf"/>
</dbReference>
<dbReference type="EMBL" id="RSAS01000300">
    <property type="protein sequence ID" value="RRR74033.1"/>
    <property type="molecule type" value="Genomic_DNA"/>
</dbReference>
<dbReference type="InterPro" id="IPR011006">
    <property type="entry name" value="CheY-like_superfamily"/>
</dbReference>
<dbReference type="InterPro" id="IPR050482">
    <property type="entry name" value="Sensor_HK_TwoCompSys"/>
</dbReference>
<dbReference type="InterPro" id="IPR005467">
    <property type="entry name" value="His_kinase_dom"/>
</dbReference>
<keyword evidence="2" id="KW-0418">Kinase</keyword>
<evidence type="ECO:0000256" key="1">
    <source>
        <dbReference type="ARBA" id="ARBA00022679"/>
    </source>
</evidence>
<dbReference type="CDD" id="cd00130">
    <property type="entry name" value="PAS"/>
    <property type="match status" value="1"/>
</dbReference>
<organism evidence="9 10">
    <name type="scientific">Candidatus Viridilinea halotolerans</name>
    <dbReference type="NCBI Taxonomy" id="2491704"/>
    <lineage>
        <taxon>Bacteria</taxon>
        <taxon>Bacillati</taxon>
        <taxon>Chloroflexota</taxon>
        <taxon>Chloroflexia</taxon>
        <taxon>Chloroflexales</taxon>
        <taxon>Chloroflexineae</taxon>
        <taxon>Oscillochloridaceae</taxon>
        <taxon>Candidatus Viridilinea</taxon>
    </lineage>
</organism>
<feature type="domain" description="PAC" evidence="8">
    <location>
        <begin position="212"/>
        <end position="263"/>
    </location>
</feature>
<dbReference type="PROSITE" id="PS50112">
    <property type="entry name" value="PAS"/>
    <property type="match status" value="1"/>
</dbReference>
<dbReference type="Pfam" id="PF08447">
    <property type="entry name" value="PAS_3"/>
    <property type="match status" value="1"/>
</dbReference>
<dbReference type="InterPro" id="IPR011712">
    <property type="entry name" value="Sig_transdc_His_kin_sub3_dim/P"/>
</dbReference>
<evidence type="ECO:0000259" key="8">
    <source>
        <dbReference type="PROSITE" id="PS50113"/>
    </source>
</evidence>
<dbReference type="Gene3D" id="3.40.50.2300">
    <property type="match status" value="1"/>
</dbReference>